<evidence type="ECO:0000256" key="2">
    <source>
        <dbReference type="SAM" id="Phobius"/>
    </source>
</evidence>
<keyword evidence="2" id="KW-1133">Transmembrane helix</keyword>
<comment type="caution">
    <text evidence="3">The sequence shown here is derived from an EMBL/GenBank/DDBJ whole genome shotgun (WGS) entry which is preliminary data.</text>
</comment>
<evidence type="ECO:0000313" key="4">
    <source>
        <dbReference type="Proteomes" id="UP000775213"/>
    </source>
</evidence>
<dbReference type="PANTHER" id="PTHR37749">
    <property type="entry name" value="TRANSMEMBRANE PROTEIN"/>
    <property type="match status" value="1"/>
</dbReference>
<feature type="compositionally biased region" description="Polar residues" evidence="1">
    <location>
        <begin position="179"/>
        <end position="199"/>
    </location>
</feature>
<feature type="region of interest" description="Disordered" evidence="1">
    <location>
        <begin position="270"/>
        <end position="292"/>
    </location>
</feature>
<dbReference type="EMBL" id="JAGFBR010000002">
    <property type="protein sequence ID" value="KAH0469946.1"/>
    <property type="molecule type" value="Genomic_DNA"/>
</dbReference>
<gene>
    <name evidence="3" type="ORF">IEQ34_001504</name>
</gene>
<evidence type="ECO:0000256" key="1">
    <source>
        <dbReference type="SAM" id="MobiDB-lite"/>
    </source>
</evidence>
<proteinExistence type="predicted"/>
<keyword evidence="2" id="KW-0812">Transmembrane</keyword>
<feature type="region of interest" description="Disordered" evidence="1">
    <location>
        <begin position="163"/>
        <end position="241"/>
    </location>
</feature>
<keyword evidence="2" id="KW-0472">Membrane</keyword>
<dbReference type="Proteomes" id="UP000775213">
    <property type="component" value="Unassembled WGS sequence"/>
</dbReference>
<feature type="compositionally biased region" description="Basic and acidic residues" evidence="1">
    <location>
        <begin position="200"/>
        <end position="229"/>
    </location>
</feature>
<dbReference type="AlphaFoldDB" id="A0AAV7HLU8"/>
<reference evidence="3 4" key="1">
    <citation type="journal article" date="2021" name="Hortic Res">
        <title>Chromosome-scale assembly of the Dendrobium chrysotoxum genome enhances the understanding of orchid evolution.</title>
        <authorList>
            <person name="Zhang Y."/>
            <person name="Zhang G.Q."/>
            <person name="Zhang D."/>
            <person name="Liu X.D."/>
            <person name="Xu X.Y."/>
            <person name="Sun W.H."/>
            <person name="Yu X."/>
            <person name="Zhu X."/>
            <person name="Wang Z.W."/>
            <person name="Zhao X."/>
            <person name="Zhong W.Y."/>
            <person name="Chen H."/>
            <person name="Yin W.L."/>
            <person name="Huang T."/>
            <person name="Niu S.C."/>
            <person name="Liu Z.J."/>
        </authorList>
    </citation>
    <scope>NUCLEOTIDE SEQUENCE [LARGE SCALE GENOMIC DNA]</scope>
    <source>
        <strain evidence="3">Lindl</strain>
    </source>
</reference>
<protein>
    <submittedName>
        <fullName evidence="3">Uncharacterized protein</fullName>
    </submittedName>
</protein>
<dbReference type="PANTHER" id="PTHR37749:SF1">
    <property type="entry name" value="TRANSMEMBRANE PROTEIN"/>
    <property type="match status" value="1"/>
</dbReference>
<accession>A0AAV7HLU8</accession>
<feature type="transmembrane region" description="Helical" evidence="2">
    <location>
        <begin position="15"/>
        <end position="37"/>
    </location>
</feature>
<sequence>MPLRRLLELEPSSPLRYFIGAAIMMVGVVLPLGYMMFRNKRVPSSSASLSNHTIMNPSATQSRAKLEQYNKASVGYKEKYRKNCLRCEGGSSKLSYSGSFANGPCIILKKIFPHFPTALFSGKNTIIALIARGRHPHLLTILPSEQPTSGHLTFKARKIRIGAQRKDLSRNPPLKRSSHNSTLLQQIPTKTWQQTPLSSQEKKDTDGAGTVKRVEEKEHRDEQGGEACKKPPFHQPGEAENPNSFRFLLKQAENPDSFCFLLKQPENLDLLADNPSTENTDKIRDDKRRRRL</sequence>
<keyword evidence="4" id="KW-1185">Reference proteome</keyword>
<organism evidence="3 4">
    <name type="scientific">Dendrobium chrysotoxum</name>
    <name type="common">Orchid</name>
    <dbReference type="NCBI Taxonomy" id="161865"/>
    <lineage>
        <taxon>Eukaryota</taxon>
        <taxon>Viridiplantae</taxon>
        <taxon>Streptophyta</taxon>
        <taxon>Embryophyta</taxon>
        <taxon>Tracheophyta</taxon>
        <taxon>Spermatophyta</taxon>
        <taxon>Magnoliopsida</taxon>
        <taxon>Liliopsida</taxon>
        <taxon>Asparagales</taxon>
        <taxon>Orchidaceae</taxon>
        <taxon>Epidendroideae</taxon>
        <taxon>Malaxideae</taxon>
        <taxon>Dendrobiinae</taxon>
        <taxon>Dendrobium</taxon>
    </lineage>
</organism>
<dbReference type="GO" id="GO:0005794">
    <property type="term" value="C:Golgi apparatus"/>
    <property type="evidence" value="ECO:0007669"/>
    <property type="project" value="TreeGrafter"/>
</dbReference>
<evidence type="ECO:0000313" key="3">
    <source>
        <dbReference type="EMBL" id="KAH0469946.1"/>
    </source>
</evidence>
<name>A0AAV7HLU8_DENCH</name>